<dbReference type="RefSeq" id="XP_034250236.1">
    <property type="nucleotide sequence ID" value="XM_034394345.1"/>
</dbReference>
<dbReference type="InParanoid" id="A0A6P8ZZV2"/>
<dbReference type="OrthoDB" id="6602337at2759"/>
<keyword evidence="1" id="KW-1185">Reference proteome</keyword>
<dbReference type="GO" id="GO:0071897">
    <property type="term" value="P:DNA biosynthetic process"/>
    <property type="evidence" value="ECO:0007669"/>
    <property type="project" value="UniProtKB-ARBA"/>
</dbReference>
<accession>A0A6P8ZZV2</accession>
<dbReference type="InterPro" id="IPR023211">
    <property type="entry name" value="DNA_pol_palm_dom_sf"/>
</dbReference>
<dbReference type="AlphaFoldDB" id="A0A6P8ZZV2"/>
<name>A0A6P8ZZV2_THRPL</name>
<dbReference type="Gene3D" id="3.90.1600.10">
    <property type="entry name" value="Palm domain of DNA polymerase"/>
    <property type="match status" value="1"/>
</dbReference>
<evidence type="ECO:0000313" key="2">
    <source>
        <dbReference type="RefSeq" id="XP_034250236.1"/>
    </source>
</evidence>
<organism evidence="2">
    <name type="scientific">Thrips palmi</name>
    <name type="common">Melon thrips</name>
    <dbReference type="NCBI Taxonomy" id="161013"/>
    <lineage>
        <taxon>Eukaryota</taxon>
        <taxon>Metazoa</taxon>
        <taxon>Ecdysozoa</taxon>
        <taxon>Arthropoda</taxon>
        <taxon>Hexapoda</taxon>
        <taxon>Insecta</taxon>
        <taxon>Pterygota</taxon>
        <taxon>Neoptera</taxon>
        <taxon>Paraneoptera</taxon>
        <taxon>Thysanoptera</taxon>
        <taxon>Terebrantia</taxon>
        <taxon>Thripoidea</taxon>
        <taxon>Thripidae</taxon>
        <taxon>Thrips</taxon>
    </lineage>
</organism>
<sequence>MAFSQAPWLAPYINFNTKMRQQATSEFQKNLWKLKNNSVFGKTCENVKKRRSVSFTREKSKFLKLVRSPLFHSFEILEHDMIIVERHKPNVVLNRPLYVGAVVLDVSKQIMFNFHYNAIKKMYKDKVTMCASDTDSLFYHIETDDVYKDMQGMSKWLDTSDYPLDHPLYSLKNKKVMGLFKDENNGKIMTSFIGLRAKMYTFSTVDGKTKCVGKGVPRQALKQQLSFKDYYKCIVEKKNKNVSFKKISSDRKHNLFTTFSTKKGLSCFDDKRYIESCNVKTKAYGHFSIRDDGERNISELVELLDEL</sequence>
<reference evidence="2" key="1">
    <citation type="submission" date="2025-08" db="UniProtKB">
        <authorList>
            <consortium name="RefSeq"/>
        </authorList>
    </citation>
    <scope>IDENTIFICATION</scope>
    <source>
        <tissue evidence="2">Total insect</tissue>
    </source>
</reference>
<dbReference type="InterPro" id="IPR043502">
    <property type="entry name" value="DNA/RNA_pol_sf"/>
</dbReference>
<proteinExistence type="predicted"/>
<dbReference type="GeneID" id="117650747"/>
<protein>
    <submittedName>
        <fullName evidence="2">Uncharacterized protein LOC117650747</fullName>
    </submittedName>
</protein>
<dbReference type="PANTHER" id="PTHR31511">
    <property type="entry name" value="PROTEIN CBG23764"/>
    <property type="match status" value="1"/>
</dbReference>
<dbReference type="SUPFAM" id="SSF56672">
    <property type="entry name" value="DNA/RNA polymerases"/>
    <property type="match status" value="1"/>
</dbReference>
<dbReference type="PANTHER" id="PTHR31511:SF12">
    <property type="entry name" value="RHO TERMINATION FACTOR N-TERMINAL DOMAIN-CONTAINING PROTEIN"/>
    <property type="match status" value="1"/>
</dbReference>
<dbReference type="KEGG" id="tpal:117650747"/>
<dbReference type="Proteomes" id="UP000515158">
    <property type="component" value="Unplaced"/>
</dbReference>
<evidence type="ECO:0000313" key="1">
    <source>
        <dbReference type="Proteomes" id="UP000515158"/>
    </source>
</evidence>
<gene>
    <name evidence="2" type="primary">LOC117650747</name>
</gene>